<dbReference type="PANTHER" id="PTHR34846:SF5">
    <property type="entry name" value="CARBOXYMUCONOLACTONE DECARBOXYLASE-LIKE DOMAIN-CONTAINING PROTEIN"/>
    <property type="match status" value="1"/>
</dbReference>
<dbReference type="PANTHER" id="PTHR34846">
    <property type="entry name" value="4-CARBOXYMUCONOLACTONE DECARBOXYLASE FAMILY PROTEIN (AFU_ORTHOLOGUE AFUA_6G11590)"/>
    <property type="match status" value="1"/>
</dbReference>
<dbReference type="GO" id="GO:0051920">
    <property type="term" value="F:peroxiredoxin activity"/>
    <property type="evidence" value="ECO:0007669"/>
    <property type="project" value="InterPro"/>
</dbReference>
<gene>
    <name evidence="2" type="ORF">AWC22_08240</name>
</gene>
<evidence type="ECO:0000313" key="2">
    <source>
        <dbReference type="EMBL" id="ORW87612.1"/>
    </source>
</evidence>
<dbReference type="RefSeq" id="WP_085248297.1">
    <property type="nucleotide sequence ID" value="NZ_CAJMWI010000001.1"/>
</dbReference>
<name>A0A1X2DHI6_9MYCO</name>
<protein>
    <submittedName>
        <fullName evidence="2">4-carboxymuconolactone decarboxylase</fullName>
    </submittedName>
</protein>
<dbReference type="GeneID" id="93492886"/>
<dbReference type="SUPFAM" id="SSF69118">
    <property type="entry name" value="AhpD-like"/>
    <property type="match status" value="1"/>
</dbReference>
<dbReference type="OrthoDB" id="4704294at2"/>
<dbReference type="Pfam" id="PF02627">
    <property type="entry name" value="CMD"/>
    <property type="match status" value="1"/>
</dbReference>
<dbReference type="Gene3D" id="1.20.1290.10">
    <property type="entry name" value="AhpD-like"/>
    <property type="match status" value="1"/>
</dbReference>
<dbReference type="InterPro" id="IPR029032">
    <property type="entry name" value="AhpD-like"/>
</dbReference>
<dbReference type="InterPro" id="IPR003779">
    <property type="entry name" value="CMD-like"/>
</dbReference>
<organism evidence="2 3">
    <name type="scientific">Mycobacterium riyadhense</name>
    <dbReference type="NCBI Taxonomy" id="486698"/>
    <lineage>
        <taxon>Bacteria</taxon>
        <taxon>Bacillati</taxon>
        <taxon>Actinomycetota</taxon>
        <taxon>Actinomycetes</taxon>
        <taxon>Mycobacteriales</taxon>
        <taxon>Mycobacteriaceae</taxon>
        <taxon>Mycobacterium</taxon>
    </lineage>
</organism>
<feature type="domain" description="Carboxymuconolactone decarboxylase-like" evidence="1">
    <location>
        <begin position="52"/>
        <end position="115"/>
    </location>
</feature>
<dbReference type="AlphaFoldDB" id="A0A1X2DHI6"/>
<sequence>MTAPHGGQLARIPSGRFRQLGPVNWVLAKLGARTVRAPEMHLFTTLGHRQSLFWAWLLYGGRVLRGRLPRIDTELVILRVAHLRSCEYELQHHRRMARGAGLDPQTQATIFAWPHSPETDGPRRVLSARQQALLKATDELIKDRSITADTWQQLAAHLNRPRLIEFCMLATHYDGLAATITALEIPLDNPR</sequence>
<keyword evidence="3" id="KW-1185">Reference proteome</keyword>
<evidence type="ECO:0000259" key="1">
    <source>
        <dbReference type="Pfam" id="PF02627"/>
    </source>
</evidence>
<proteinExistence type="predicted"/>
<evidence type="ECO:0000313" key="3">
    <source>
        <dbReference type="Proteomes" id="UP000193087"/>
    </source>
</evidence>
<accession>A0A1X2DHI6</accession>
<dbReference type="Proteomes" id="UP000193087">
    <property type="component" value="Unassembled WGS sequence"/>
</dbReference>
<reference evidence="2 3" key="1">
    <citation type="submission" date="2016-01" db="EMBL/GenBank/DDBJ databases">
        <title>The new phylogeny of the genus Mycobacterium.</title>
        <authorList>
            <person name="Tarcisio F."/>
            <person name="Conor M."/>
            <person name="Antonella G."/>
            <person name="Elisabetta G."/>
            <person name="Giulia F.S."/>
            <person name="Sara T."/>
            <person name="Anna F."/>
            <person name="Clotilde B."/>
            <person name="Roberto B."/>
            <person name="Veronica D.S."/>
            <person name="Fabio R."/>
            <person name="Monica P."/>
            <person name="Olivier J."/>
            <person name="Enrico T."/>
            <person name="Nicola S."/>
        </authorList>
    </citation>
    <scope>NUCLEOTIDE SEQUENCE [LARGE SCALE GENOMIC DNA]</scope>
    <source>
        <strain evidence="2 3">DSM 45176</strain>
    </source>
</reference>
<comment type="caution">
    <text evidence="2">The sequence shown here is derived from an EMBL/GenBank/DDBJ whole genome shotgun (WGS) entry which is preliminary data.</text>
</comment>
<dbReference type="EMBL" id="LQPQ01000003">
    <property type="protein sequence ID" value="ORW87612.1"/>
    <property type="molecule type" value="Genomic_DNA"/>
</dbReference>
<dbReference type="STRING" id="486698.AWC22_08240"/>